<evidence type="ECO:0000313" key="2">
    <source>
        <dbReference type="Proteomes" id="UP000035526"/>
    </source>
</evidence>
<dbReference type="Proteomes" id="UP000035526">
    <property type="component" value="Unassembled WGS sequence"/>
</dbReference>
<evidence type="ECO:0008006" key="3">
    <source>
        <dbReference type="Google" id="ProtNLM"/>
    </source>
</evidence>
<gene>
    <name evidence="1" type="ORF">AF76_03405</name>
</gene>
<accession>A0A837J6N2</accession>
<protein>
    <recommendedName>
        <fullName evidence="3">Lipoprotein</fullName>
    </recommendedName>
</protein>
<proteinExistence type="predicted"/>
<evidence type="ECO:0000313" key="1">
    <source>
        <dbReference type="EMBL" id="KLE01989.1"/>
    </source>
</evidence>
<dbReference type="EMBL" id="JAIS01000043">
    <property type="protein sequence ID" value="KLE01989.1"/>
    <property type="molecule type" value="Genomic_DNA"/>
</dbReference>
<dbReference type="AlphaFoldDB" id="A0A837J6N2"/>
<sequence>MKYLLLVFILLFISGCAEKYQEPISGEYATISVPHDKIKYTIGFSGEQYFVGLLDETGCIGKMTKVEEKSSNQDFETIKIPANKYFAIRVFSYVRNSNCFVDSSFKPEANKHYVVSSKVFDNICYLYVDGKEANQTIIVGLENLKLSSEKLCR</sequence>
<comment type="caution">
    <text evidence="1">The sequence shown here is derived from an EMBL/GenBank/DDBJ whole genome shotgun (WGS) entry which is preliminary data.</text>
</comment>
<reference evidence="1 2" key="1">
    <citation type="submission" date="2014-01" db="EMBL/GenBank/DDBJ databases">
        <title>Development of a Comparative Genomic Fingerprinting Assay for High Resolution Genotyping of Arcobacter butzleri.</title>
        <authorList>
            <person name="Webb A.L."/>
            <person name="Inglis G.D."/>
            <person name="Kruczkiewicz P."/>
            <person name="Selinger L.B."/>
            <person name="Taboada E.N."/>
        </authorList>
    </citation>
    <scope>NUCLEOTIDE SEQUENCE [LARGE SCALE GENOMIC DNA]</scope>
    <source>
        <strain evidence="1 2">L351</strain>
    </source>
</reference>
<dbReference type="PROSITE" id="PS51257">
    <property type="entry name" value="PROKAR_LIPOPROTEIN"/>
    <property type="match status" value="1"/>
</dbReference>
<organism evidence="1 2">
    <name type="scientific">Aliarcobacter butzleri L351</name>
    <dbReference type="NCBI Taxonomy" id="1447259"/>
    <lineage>
        <taxon>Bacteria</taxon>
        <taxon>Pseudomonadati</taxon>
        <taxon>Campylobacterota</taxon>
        <taxon>Epsilonproteobacteria</taxon>
        <taxon>Campylobacterales</taxon>
        <taxon>Arcobacteraceae</taxon>
        <taxon>Aliarcobacter</taxon>
    </lineage>
</organism>
<name>A0A837J6N2_9BACT</name>